<accession>A0ABN8T4V9</accession>
<dbReference type="Proteomes" id="UP001159427">
    <property type="component" value="Unassembled WGS sequence"/>
</dbReference>
<dbReference type="EMBL" id="CALNXI010007505">
    <property type="protein sequence ID" value="CAH3199355.1"/>
    <property type="molecule type" value="Genomic_DNA"/>
</dbReference>
<comment type="similarity">
    <text evidence="3">Belongs to the alkaline phosphatase family.</text>
</comment>
<dbReference type="SMART" id="SM00098">
    <property type="entry name" value="alkPPc"/>
    <property type="match status" value="1"/>
</dbReference>
<evidence type="ECO:0000256" key="1">
    <source>
        <dbReference type="ARBA" id="ARBA00012647"/>
    </source>
</evidence>
<dbReference type="PRINTS" id="PR00113">
    <property type="entry name" value="ALKPHPHTASE"/>
</dbReference>
<organism evidence="4 5">
    <name type="scientific">Porites evermanni</name>
    <dbReference type="NCBI Taxonomy" id="104178"/>
    <lineage>
        <taxon>Eukaryota</taxon>
        <taxon>Metazoa</taxon>
        <taxon>Cnidaria</taxon>
        <taxon>Anthozoa</taxon>
        <taxon>Hexacorallia</taxon>
        <taxon>Scleractinia</taxon>
        <taxon>Fungiina</taxon>
        <taxon>Poritidae</taxon>
        <taxon>Porites</taxon>
    </lineage>
</organism>
<feature type="non-terminal residue" evidence="4">
    <location>
        <position position="1"/>
    </location>
</feature>
<sequence>GVNGDIFRNQDNNAWYKAGVKLVEDNLKLKANTNTAKSAILFLGDGMGITTITATRFLDGQQKGRTGEENVLSWEVFPWSALAKTYSVDEQGTDSASTATAFLSGIKTDSGVIGVSSSVTRFQCSSVTEQSKAASILTLAEKAGMSTGIVTTARITHATPACAYAHSANRNWESDGDINKTVTDDGSKCKDIGIA</sequence>
<keyword evidence="5" id="KW-1185">Reference proteome</keyword>
<gene>
    <name evidence="4" type="ORF">PEVE_00040709</name>
</gene>
<protein>
    <recommendedName>
        <fullName evidence="1">alkaline phosphatase</fullName>
        <ecNumber evidence="1">3.1.3.1</ecNumber>
    </recommendedName>
</protein>
<dbReference type="InterPro" id="IPR017850">
    <property type="entry name" value="Alkaline_phosphatase_core_sf"/>
</dbReference>
<keyword evidence="2" id="KW-0597">Phosphoprotein</keyword>
<evidence type="ECO:0000313" key="4">
    <source>
        <dbReference type="EMBL" id="CAH3199355.1"/>
    </source>
</evidence>
<name>A0ABN8T4V9_9CNID</name>
<dbReference type="InterPro" id="IPR001952">
    <property type="entry name" value="Alkaline_phosphatase"/>
</dbReference>
<dbReference type="PANTHER" id="PTHR11596">
    <property type="entry name" value="ALKALINE PHOSPHATASE"/>
    <property type="match status" value="1"/>
</dbReference>
<dbReference type="EC" id="3.1.3.1" evidence="1"/>
<evidence type="ECO:0000313" key="5">
    <source>
        <dbReference type="Proteomes" id="UP001159427"/>
    </source>
</evidence>
<dbReference type="CDD" id="cd16012">
    <property type="entry name" value="ALP"/>
    <property type="match status" value="1"/>
</dbReference>
<dbReference type="PANTHER" id="PTHR11596:SF5">
    <property type="entry name" value="ALKALINE PHOSPHATASE"/>
    <property type="match status" value="1"/>
</dbReference>
<evidence type="ECO:0000256" key="2">
    <source>
        <dbReference type="ARBA" id="ARBA00022553"/>
    </source>
</evidence>
<comment type="caution">
    <text evidence="4">The sequence shown here is derived from an EMBL/GenBank/DDBJ whole genome shotgun (WGS) entry which is preliminary data.</text>
</comment>
<reference evidence="4 5" key="1">
    <citation type="submission" date="2022-05" db="EMBL/GenBank/DDBJ databases">
        <authorList>
            <consortium name="Genoscope - CEA"/>
            <person name="William W."/>
        </authorList>
    </citation>
    <scope>NUCLEOTIDE SEQUENCE [LARGE SCALE GENOMIC DNA]</scope>
</reference>
<dbReference type="Pfam" id="PF00245">
    <property type="entry name" value="Alk_phosphatase"/>
    <property type="match status" value="1"/>
</dbReference>
<dbReference type="Gene3D" id="3.40.720.10">
    <property type="entry name" value="Alkaline Phosphatase, subunit A"/>
    <property type="match status" value="1"/>
</dbReference>
<evidence type="ECO:0000256" key="3">
    <source>
        <dbReference type="RuleBase" id="RU003946"/>
    </source>
</evidence>
<dbReference type="SUPFAM" id="SSF53649">
    <property type="entry name" value="Alkaline phosphatase-like"/>
    <property type="match status" value="1"/>
</dbReference>
<proteinExistence type="inferred from homology"/>